<dbReference type="AlphaFoldDB" id="A0A2P6S8C9"/>
<dbReference type="EMBL" id="PDCK01000039">
    <property type="protein sequence ID" value="PRQ54957.1"/>
    <property type="molecule type" value="Genomic_DNA"/>
</dbReference>
<keyword evidence="1" id="KW-0472">Membrane</keyword>
<keyword evidence="3" id="KW-1185">Reference proteome</keyword>
<evidence type="ECO:0000256" key="1">
    <source>
        <dbReference type="SAM" id="Phobius"/>
    </source>
</evidence>
<proteinExistence type="predicted"/>
<gene>
    <name evidence="2" type="ORF">RchiOBHm_Chr1g0319321</name>
</gene>
<reference evidence="2 3" key="1">
    <citation type="journal article" date="2018" name="Nat. Genet.">
        <title>The Rosa genome provides new insights in the design of modern roses.</title>
        <authorList>
            <person name="Bendahmane M."/>
        </authorList>
    </citation>
    <scope>NUCLEOTIDE SEQUENCE [LARGE SCALE GENOMIC DNA]</scope>
    <source>
        <strain evidence="3">cv. Old Blush</strain>
    </source>
</reference>
<keyword evidence="1" id="KW-0812">Transmembrane</keyword>
<organism evidence="2 3">
    <name type="scientific">Rosa chinensis</name>
    <name type="common">China rose</name>
    <dbReference type="NCBI Taxonomy" id="74649"/>
    <lineage>
        <taxon>Eukaryota</taxon>
        <taxon>Viridiplantae</taxon>
        <taxon>Streptophyta</taxon>
        <taxon>Embryophyta</taxon>
        <taxon>Tracheophyta</taxon>
        <taxon>Spermatophyta</taxon>
        <taxon>Magnoliopsida</taxon>
        <taxon>eudicotyledons</taxon>
        <taxon>Gunneridae</taxon>
        <taxon>Pentapetalae</taxon>
        <taxon>rosids</taxon>
        <taxon>fabids</taxon>
        <taxon>Rosales</taxon>
        <taxon>Rosaceae</taxon>
        <taxon>Rosoideae</taxon>
        <taxon>Rosoideae incertae sedis</taxon>
        <taxon>Rosa</taxon>
    </lineage>
</organism>
<dbReference type="Gramene" id="PRQ54957">
    <property type="protein sequence ID" value="PRQ54957"/>
    <property type="gene ID" value="RchiOBHm_Chr1g0319321"/>
</dbReference>
<sequence>MFFSGGSEKNVYMGNHPSFLNSEVYVSCCACRRVEKGILLLVTLCFSIGLLLYEMHR</sequence>
<dbReference type="Proteomes" id="UP000238479">
    <property type="component" value="Chromosome 1"/>
</dbReference>
<comment type="caution">
    <text evidence="2">The sequence shown here is derived from an EMBL/GenBank/DDBJ whole genome shotgun (WGS) entry which is preliminary data.</text>
</comment>
<protein>
    <submittedName>
        <fullName evidence="2">Uncharacterized protein</fullName>
    </submittedName>
</protein>
<keyword evidence="1" id="KW-1133">Transmembrane helix</keyword>
<evidence type="ECO:0000313" key="2">
    <source>
        <dbReference type="EMBL" id="PRQ54957.1"/>
    </source>
</evidence>
<evidence type="ECO:0000313" key="3">
    <source>
        <dbReference type="Proteomes" id="UP000238479"/>
    </source>
</evidence>
<accession>A0A2P6S8C9</accession>
<name>A0A2P6S8C9_ROSCH</name>
<feature type="transmembrane region" description="Helical" evidence="1">
    <location>
        <begin position="37"/>
        <end position="53"/>
    </location>
</feature>